<dbReference type="InterPro" id="IPR051683">
    <property type="entry name" value="Enoyl-CoA_Hydratase/Isomerase"/>
</dbReference>
<evidence type="ECO:0000256" key="2">
    <source>
        <dbReference type="RuleBase" id="RU003707"/>
    </source>
</evidence>
<gene>
    <name evidence="3" type="ORF">CAL19_08995</name>
</gene>
<evidence type="ECO:0000313" key="3">
    <source>
        <dbReference type="EMBL" id="OZI22644.1"/>
    </source>
</evidence>
<dbReference type="EMBL" id="NEVK01000004">
    <property type="protein sequence ID" value="OZI22644.1"/>
    <property type="molecule type" value="Genomic_DNA"/>
</dbReference>
<dbReference type="Gene3D" id="3.90.226.10">
    <property type="entry name" value="2-enoyl-CoA Hydratase, Chain A, domain 1"/>
    <property type="match status" value="1"/>
</dbReference>
<name>A0A261RCB3_9BORD</name>
<dbReference type="InterPro" id="IPR029045">
    <property type="entry name" value="ClpP/crotonase-like_dom_sf"/>
</dbReference>
<organism evidence="3 4">
    <name type="scientific">Bordetella genomosp. 7</name>
    <dbReference type="NCBI Taxonomy" id="1416805"/>
    <lineage>
        <taxon>Bacteria</taxon>
        <taxon>Pseudomonadati</taxon>
        <taxon>Pseudomonadota</taxon>
        <taxon>Betaproteobacteria</taxon>
        <taxon>Burkholderiales</taxon>
        <taxon>Alcaligenaceae</taxon>
        <taxon>Bordetella</taxon>
    </lineage>
</organism>
<dbReference type="Proteomes" id="UP000216947">
    <property type="component" value="Unassembled WGS sequence"/>
</dbReference>
<comment type="similarity">
    <text evidence="1 2">Belongs to the enoyl-CoA hydratase/isomerase family.</text>
</comment>
<proteinExistence type="inferred from homology"/>
<dbReference type="GO" id="GO:0003824">
    <property type="term" value="F:catalytic activity"/>
    <property type="evidence" value="ECO:0007669"/>
    <property type="project" value="InterPro"/>
</dbReference>
<dbReference type="OrthoDB" id="9807606at2"/>
<dbReference type="PANTHER" id="PTHR42964">
    <property type="entry name" value="ENOYL-COA HYDRATASE"/>
    <property type="match status" value="1"/>
</dbReference>
<dbReference type="PROSITE" id="PS00166">
    <property type="entry name" value="ENOYL_COA_HYDRATASE"/>
    <property type="match status" value="1"/>
</dbReference>
<dbReference type="SUPFAM" id="SSF52096">
    <property type="entry name" value="ClpP/crotonase"/>
    <property type="match status" value="1"/>
</dbReference>
<dbReference type="PANTHER" id="PTHR42964:SF1">
    <property type="entry name" value="POLYKETIDE BIOSYNTHESIS ENOYL-COA HYDRATASE PKSH-RELATED"/>
    <property type="match status" value="1"/>
</dbReference>
<evidence type="ECO:0000256" key="1">
    <source>
        <dbReference type="ARBA" id="ARBA00005254"/>
    </source>
</evidence>
<dbReference type="InterPro" id="IPR014748">
    <property type="entry name" value="Enoyl-CoA_hydra_C"/>
</dbReference>
<dbReference type="InterPro" id="IPR001753">
    <property type="entry name" value="Enoyl-CoA_hydra/iso"/>
</dbReference>
<reference evidence="4" key="1">
    <citation type="submission" date="2017-05" db="EMBL/GenBank/DDBJ databases">
        <title>Complete and WGS of Bordetella genogroups.</title>
        <authorList>
            <person name="Spilker T."/>
            <person name="Lipuma J."/>
        </authorList>
    </citation>
    <scope>NUCLEOTIDE SEQUENCE [LARGE SCALE GENOMIC DNA]</scope>
    <source>
        <strain evidence="4">AU18089</strain>
    </source>
</reference>
<evidence type="ECO:0000313" key="4">
    <source>
        <dbReference type="Proteomes" id="UP000216947"/>
    </source>
</evidence>
<dbReference type="Gene3D" id="1.10.12.10">
    <property type="entry name" value="Lyase 2-enoyl-coa Hydratase, Chain A, domain 2"/>
    <property type="match status" value="1"/>
</dbReference>
<comment type="caution">
    <text evidence="3">The sequence shown here is derived from an EMBL/GenBank/DDBJ whole genome shotgun (WGS) entry which is preliminary data.</text>
</comment>
<dbReference type="InterPro" id="IPR018376">
    <property type="entry name" value="Enoyl-CoA_hyd/isom_CS"/>
</dbReference>
<dbReference type="CDD" id="cd06558">
    <property type="entry name" value="crotonase-like"/>
    <property type="match status" value="1"/>
</dbReference>
<accession>A0A261RCB3</accession>
<protein>
    <submittedName>
        <fullName evidence="3">Enoyl-CoA hydratase</fullName>
    </submittedName>
</protein>
<dbReference type="Pfam" id="PF00378">
    <property type="entry name" value="ECH_1"/>
    <property type="match status" value="1"/>
</dbReference>
<dbReference type="AlphaFoldDB" id="A0A261RCB3"/>
<sequence>MLQTVEVAYGPQTAVVWLNRPEVRNALDARMIAELTDVFATLEQDAEVRAIVLAARGKAFCAGADLNAMRQSAQASQDENRADAMGLANLLHSIYTCSKPTIARVHGPCMAGGMGLVTACDIAVAGREARFALTETRLGLIPAMISPYVLRAIGARAASRWFLTAETFDAAEAWRLGLVQELCETDELDSHINALLGAFMFASPHAVAQCKRLIRDLAGRAIDADAIGDTAARLAAQRASDDGREGIAAFLEKRRPRWAPPEAS</sequence>
<dbReference type="RefSeq" id="WP_094796604.1">
    <property type="nucleotide sequence ID" value="NZ_NEVI01000014.1"/>
</dbReference>
<dbReference type="GO" id="GO:0008300">
    <property type="term" value="P:isoprenoid catabolic process"/>
    <property type="evidence" value="ECO:0007669"/>
    <property type="project" value="TreeGrafter"/>
</dbReference>
<keyword evidence="4" id="KW-1185">Reference proteome</keyword>